<proteinExistence type="predicted"/>
<dbReference type="Proteomes" id="UP000007350">
    <property type="component" value="Unassembled WGS sequence"/>
</dbReference>
<evidence type="ECO:0000256" key="1">
    <source>
        <dbReference type="SAM" id="Phobius"/>
    </source>
</evidence>
<dbReference type="OrthoDB" id="275766at2759"/>
<dbReference type="EMBL" id="AHKC01008088">
    <property type="protein sequence ID" value="EKF37956.1"/>
    <property type="molecule type" value="Genomic_DNA"/>
</dbReference>
<evidence type="ECO:0000313" key="3">
    <source>
        <dbReference type="Proteomes" id="UP000007350"/>
    </source>
</evidence>
<name>K2NSJ0_TRYCR</name>
<organism evidence="2 3">
    <name type="scientific">Trypanosoma cruzi marinkellei</name>
    <dbReference type="NCBI Taxonomy" id="85056"/>
    <lineage>
        <taxon>Eukaryota</taxon>
        <taxon>Discoba</taxon>
        <taxon>Euglenozoa</taxon>
        <taxon>Kinetoplastea</taxon>
        <taxon>Metakinetoplastina</taxon>
        <taxon>Trypanosomatida</taxon>
        <taxon>Trypanosomatidae</taxon>
        <taxon>Trypanosoma</taxon>
        <taxon>Schizotrypanum</taxon>
    </lineage>
</organism>
<keyword evidence="1" id="KW-0812">Transmembrane</keyword>
<accession>K2NSJ0</accession>
<protein>
    <submittedName>
        <fullName evidence="2">Uncharacterized protein</fullName>
    </submittedName>
</protein>
<keyword evidence="3" id="KW-1185">Reference proteome</keyword>
<comment type="caution">
    <text evidence="2">The sequence shown here is derived from an EMBL/GenBank/DDBJ whole genome shotgun (WGS) entry which is preliminary data.</text>
</comment>
<keyword evidence="1" id="KW-1133">Transmembrane helix</keyword>
<dbReference type="AlphaFoldDB" id="K2NSJ0"/>
<gene>
    <name evidence="2" type="ORF">MOQ_001840</name>
</gene>
<sequence>MELLSTHDHVGCCCGAVGSESKEEEKIQLILWNAFSFFSFVYKYIGAPLIITVQFSFFLFLFNLFLERRGQNQVGRMLRGSSFHLSNALHNPGPFLDGALQIIKLHLAHKNAAEDGNTKACRAIESEFMREVEMFRPCFTMSSSLTVAKLYTKKLHSALSYFHLHDDPLMRQLDLIIGKQSMRHGTNGHNGIFRNSVANSPSALSFLEEREETVLPTELPHPPKPDPLTPPREGALKLPLRHRGHWVLRDPEIAITRAERRSDPW</sequence>
<evidence type="ECO:0000313" key="2">
    <source>
        <dbReference type="EMBL" id="EKF37956.1"/>
    </source>
</evidence>
<reference evidence="2 3" key="1">
    <citation type="journal article" date="2012" name="BMC Genomics">
        <title>Comparative genomic analysis of human infective Trypanosoma cruzi lineages with the bat-restricted subspecies T. cruzi marinkellei.</title>
        <authorList>
            <person name="Franzen O."/>
            <person name="Talavera-Lopez C."/>
            <person name="Ochaya S."/>
            <person name="Butler C.E."/>
            <person name="Messenger L.A."/>
            <person name="Lewis M.D."/>
            <person name="Llewellyn M.S."/>
            <person name="Marinkelle C.J."/>
            <person name="Tyler K.M."/>
            <person name="Miles M.A."/>
            <person name="Andersson B."/>
        </authorList>
    </citation>
    <scope>NUCLEOTIDE SEQUENCE [LARGE SCALE GENOMIC DNA]</scope>
    <source>
        <strain evidence="2 3">B7</strain>
    </source>
</reference>
<feature type="transmembrane region" description="Helical" evidence="1">
    <location>
        <begin position="45"/>
        <end position="66"/>
    </location>
</feature>
<keyword evidence="1" id="KW-0472">Membrane</keyword>